<dbReference type="EMBL" id="JADIMP010000038">
    <property type="protein sequence ID" value="MBO8441227.1"/>
    <property type="molecule type" value="Genomic_DNA"/>
</dbReference>
<evidence type="ECO:0000259" key="3">
    <source>
        <dbReference type="PROSITE" id="PS51186"/>
    </source>
</evidence>
<dbReference type="PIRSF" id="PIRSF005751">
    <property type="entry name" value="Acet_citr_lig"/>
    <property type="match status" value="1"/>
</dbReference>
<gene>
    <name evidence="4" type="primary">citC</name>
    <name evidence="4" type="ORF">IAA89_02130</name>
</gene>
<dbReference type="SUPFAM" id="SSF52374">
    <property type="entry name" value="Nucleotidylyl transferase"/>
    <property type="match status" value="1"/>
</dbReference>
<dbReference type="Gene3D" id="3.40.50.620">
    <property type="entry name" value="HUPs"/>
    <property type="match status" value="1"/>
</dbReference>
<dbReference type="Pfam" id="PF08218">
    <property type="entry name" value="Citrate_ly_lig"/>
    <property type="match status" value="1"/>
</dbReference>
<keyword evidence="4" id="KW-0436">Ligase</keyword>
<evidence type="ECO:0000313" key="5">
    <source>
        <dbReference type="Proteomes" id="UP000823614"/>
    </source>
</evidence>
<dbReference type="InterPro" id="IPR013166">
    <property type="entry name" value="Citrate_lyase_ligase_C"/>
</dbReference>
<proteinExistence type="predicted"/>
<dbReference type="NCBIfam" id="TIGR00124">
    <property type="entry name" value="cit_ly_ligase"/>
    <property type="match status" value="1"/>
</dbReference>
<dbReference type="GO" id="GO:0005524">
    <property type="term" value="F:ATP binding"/>
    <property type="evidence" value="ECO:0007669"/>
    <property type="project" value="UniProtKB-KW"/>
</dbReference>
<dbReference type="AlphaFoldDB" id="A0A9D9H9E4"/>
<accession>A0A9D9H9E4</accession>
<protein>
    <submittedName>
        <fullName evidence="4">[citrate (Pro-3S)-lyase] ligase</fullName>
        <ecNumber evidence="4">6.2.1.22</ecNumber>
    </submittedName>
</protein>
<dbReference type="InterPro" id="IPR000182">
    <property type="entry name" value="GNAT_dom"/>
</dbReference>
<reference evidence="4" key="2">
    <citation type="journal article" date="2021" name="PeerJ">
        <title>Extensive microbial diversity within the chicken gut microbiome revealed by metagenomics and culture.</title>
        <authorList>
            <person name="Gilroy R."/>
            <person name="Ravi A."/>
            <person name="Getino M."/>
            <person name="Pursley I."/>
            <person name="Horton D.L."/>
            <person name="Alikhan N.F."/>
            <person name="Baker D."/>
            <person name="Gharbi K."/>
            <person name="Hall N."/>
            <person name="Watson M."/>
            <person name="Adriaenssens E.M."/>
            <person name="Foster-Nyarko E."/>
            <person name="Jarju S."/>
            <person name="Secka A."/>
            <person name="Antonio M."/>
            <person name="Oren A."/>
            <person name="Chaudhuri R.R."/>
            <person name="La Ragione R."/>
            <person name="Hildebrand F."/>
            <person name="Pallen M.J."/>
        </authorList>
    </citation>
    <scope>NUCLEOTIDE SEQUENCE</scope>
    <source>
        <strain evidence="4">C6-149</strain>
    </source>
</reference>
<dbReference type="EC" id="6.2.1.22" evidence="4"/>
<dbReference type="SMART" id="SM00764">
    <property type="entry name" value="Citrate_ly_lig"/>
    <property type="match status" value="1"/>
</dbReference>
<evidence type="ECO:0000256" key="2">
    <source>
        <dbReference type="ARBA" id="ARBA00022840"/>
    </source>
</evidence>
<dbReference type="GO" id="GO:0016747">
    <property type="term" value="F:acyltransferase activity, transferring groups other than amino-acyl groups"/>
    <property type="evidence" value="ECO:0007669"/>
    <property type="project" value="InterPro"/>
</dbReference>
<dbReference type="PANTHER" id="PTHR40599">
    <property type="entry name" value="[CITRATE [PRO-3S]-LYASE] LIGASE"/>
    <property type="match status" value="1"/>
</dbReference>
<keyword evidence="2" id="KW-0067">ATP-binding</keyword>
<dbReference type="InterPro" id="IPR014729">
    <property type="entry name" value="Rossmann-like_a/b/a_fold"/>
</dbReference>
<reference evidence="4" key="1">
    <citation type="submission" date="2020-10" db="EMBL/GenBank/DDBJ databases">
        <authorList>
            <person name="Gilroy R."/>
        </authorList>
    </citation>
    <scope>NUCLEOTIDE SEQUENCE</scope>
    <source>
        <strain evidence="4">C6-149</strain>
    </source>
</reference>
<keyword evidence="1" id="KW-0547">Nucleotide-binding</keyword>
<dbReference type="GO" id="GO:0008771">
    <property type="term" value="F:[citrate (pro-3S)-lyase] ligase activity"/>
    <property type="evidence" value="ECO:0007669"/>
    <property type="project" value="UniProtKB-EC"/>
</dbReference>
<feature type="non-terminal residue" evidence="4">
    <location>
        <position position="336"/>
    </location>
</feature>
<feature type="domain" description="N-acetyltransferase" evidence="3">
    <location>
        <begin position="1"/>
        <end position="142"/>
    </location>
</feature>
<dbReference type="Proteomes" id="UP000823614">
    <property type="component" value="Unassembled WGS sequence"/>
</dbReference>
<evidence type="ECO:0000313" key="4">
    <source>
        <dbReference type="EMBL" id="MBO8441227.1"/>
    </source>
</evidence>
<dbReference type="InterPro" id="IPR005216">
    <property type="entry name" value="Citrate_lyase_ligase"/>
</dbReference>
<dbReference type="InterPro" id="IPR016181">
    <property type="entry name" value="Acyl_CoA_acyltransferase"/>
</dbReference>
<dbReference type="SUPFAM" id="SSF55729">
    <property type="entry name" value="Acyl-CoA N-acyltransferases (Nat)"/>
    <property type="match status" value="1"/>
</dbReference>
<organism evidence="4 5">
    <name type="scientific">Candidatus Gallilactobacillus intestinavium</name>
    <dbReference type="NCBI Taxonomy" id="2840838"/>
    <lineage>
        <taxon>Bacteria</taxon>
        <taxon>Bacillati</taxon>
        <taxon>Bacillota</taxon>
        <taxon>Bacilli</taxon>
        <taxon>Lactobacillales</taxon>
        <taxon>Lactobacillaceae</taxon>
        <taxon>Lactobacillaceae incertae sedis</taxon>
        <taxon>Candidatus Gallilactobacillus</taxon>
    </lineage>
</organism>
<evidence type="ECO:0000256" key="1">
    <source>
        <dbReference type="ARBA" id="ARBA00022741"/>
    </source>
</evidence>
<dbReference type="PROSITE" id="PS51186">
    <property type="entry name" value="GNAT"/>
    <property type="match status" value="1"/>
</dbReference>
<dbReference type="PANTHER" id="PTHR40599:SF1">
    <property type="entry name" value="[CITRATE [PRO-3S]-LYASE] LIGASE"/>
    <property type="match status" value="1"/>
</dbReference>
<name>A0A9D9H9E4_9LACO</name>
<comment type="caution">
    <text evidence="4">The sequence shown here is derived from an EMBL/GenBank/DDBJ whole genome shotgun (WGS) entry which is preliminary data.</text>
</comment>
<sequence length="336" mass="38272">MHFERINLQNSDEYNLWQDFLKSSGITNFSDKEVSGLDETYCGFNENNKIVATGSLQNNILKYLAVSSEYRGEGSLFNQMVSHLTQRLFLRGINHWLVFTKPMYRKSFSSTGFHVLAETNNGLLLEGGMSGIEDYLDSLPKPDISTNANISSIVMNANPFTRGHKALVKEASTQSDYVYVFVVSEDASLFNTNERFQLVKEGCRDFDNVLVVPGKEYMVSYATFPSYFLSSNDEMIKFQTELDADLFKKQIAPKLKITTRYLGDEPFSHTTGIYNQTLSKILPPEVNVKIIDRKTNVDGEIITATEVRKLIKEDQLEQISKFVPETTFNFIKENKI</sequence>